<keyword evidence="1" id="KW-1185">Reference proteome</keyword>
<organism evidence="1 2">
    <name type="scientific">Romanomermis culicivorax</name>
    <name type="common">Nematode worm</name>
    <dbReference type="NCBI Taxonomy" id="13658"/>
    <lineage>
        <taxon>Eukaryota</taxon>
        <taxon>Metazoa</taxon>
        <taxon>Ecdysozoa</taxon>
        <taxon>Nematoda</taxon>
        <taxon>Enoplea</taxon>
        <taxon>Dorylaimia</taxon>
        <taxon>Mermithida</taxon>
        <taxon>Mermithoidea</taxon>
        <taxon>Mermithidae</taxon>
        <taxon>Romanomermis</taxon>
    </lineage>
</organism>
<accession>A0A915I7X5</accession>
<sequence length="69" mass="8111">MKSNLTDRIIELLNFPVSLIYKLDIRHRMQYEDPALPLLSHEVDDVWIERVAANQQLHPLRWTEIGSDG</sequence>
<dbReference type="WBParaSite" id="nRc.2.0.1.t10264-RA">
    <property type="protein sequence ID" value="nRc.2.0.1.t10264-RA"/>
    <property type="gene ID" value="nRc.2.0.1.g10264"/>
</dbReference>
<protein>
    <submittedName>
        <fullName evidence="2">Uncharacterized protein</fullName>
    </submittedName>
</protein>
<dbReference type="AlphaFoldDB" id="A0A915I7X5"/>
<proteinExistence type="predicted"/>
<evidence type="ECO:0000313" key="1">
    <source>
        <dbReference type="Proteomes" id="UP000887565"/>
    </source>
</evidence>
<name>A0A915I7X5_ROMCU</name>
<reference evidence="2" key="1">
    <citation type="submission" date="2022-11" db="UniProtKB">
        <authorList>
            <consortium name="WormBaseParasite"/>
        </authorList>
    </citation>
    <scope>IDENTIFICATION</scope>
</reference>
<dbReference type="Proteomes" id="UP000887565">
    <property type="component" value="Unplaced"/>
</dbReference>
<evidence type="ECO:0000313" key="2">
    <source>
        <dbReference type="WBParaSite" id="nRc.2.0.1.t10264-RA"/>
    </source>
</evidence>